<dbReference type="OrthoDB" id="185373at2759"/>
<evidence type="ECO:0000256" key="3">
    <source>
        <dbReference type="PROSITE-ProRule" id="PRU00708"/>
    </source>
</evidence>
<accession>A0A1Q3AGK4</accession>
<dbReference type="InterPro" id="IPR011990">
    <property type="entry name" value="TPR-like_helical_dom_sf"/>
</dbReference>
<proteinExistence type="predicted"/>
<comment type="subcellular location">
    <subcellularLocation>
        <location evidence="1">Mitochondrion</location>
    </subcellularLocation>
</comment>
<dbReference type="EMBL" id="BDGX01000045">
    <property type="protein sequence ID" value="GAV54790.1"/>
    <property type="molecule type" value="Genomic_DNA"/>
</dbReference>
<evidence type="ECO:0000313" key="5">
    <source>
        <dbReference type="EMBL" id="GAV54790.1"/>
    </source>
</evidence>
<dbReference type="Proteomes" id="UP000187013">
    <property type="component" value="Unassembled WGS sequence"/>
</dbReference>
<sequence length="938" mass="109621">MLKYAAPLVKHYKKVIWNPEVPNRIKNILKNEKPLKSRENAALMNYYINMHNGVLHPSERGYLLRYLYQKKAYTSVVTVGSRLLYGNSSNGIKNIIRDDVSMNELKRYLNSLVMLRKTTQLDSCMGRIIAQFSITRRSFVVDLINAIFVSSYQNFGEDSKEPLIKWVKWMKILNGHCEFTDYMQFKYIMSSLLFYLRGRRANIHDNEVFYEEVLGDIKRIHGAAAASQFATTLMCLLAYSRQFHFVETIWCYKINQNSSIVSADLTNIMKAFCHFGKFEPIPSLYQEHPHAHDDVRQFDYLLIAHSKLQDWKSLQDQFNALFNVGDLPNLRHYGIIMYSLATIGELENVEKLYAQLLRRKMLPNFAVLQSLLLVHYKCADLNGCFAQFDLFDKYSIPPSSSTYTIMLKAYRNLNDIDGALRLLKKMTESAYQVITERHFSILIHMCSKITNTMIAEELFQLMVDHYNITPTGLSVAALMDVYIASGVPQESLSLFKKYAQLHPVEEGLISIYNRAITAKIEMGEKLECEKLFDKVTQLKLNTDSEFYRVIIRYLATLEKDYETAESILDQLIEHPNLQADASHFETMMEAYDSISYRDGVLKLFAKMTKNQIPLNSKILHHLIKSTFKIQIRNQENLSQSIELLDRIMNNVSERNLQMTFQFLHPSVLGWPMRCVAKFHGAQEALQLLNRYSELFYGKTDPSTLHNRFVILRSLLVLTGEIQQWEDFEGLFQKYVTKIEKYQNAPSATEPNKRMKSLMVGLFTYKVKHLSGKGATHEIPVWMQKFEKMGLWLDNDSWNEAIMAMFKDSRTIEFALKIVNEKLIHGHNLIHKYRLLRHRAKQLTSADKLPWLLQHKRSYPESFRHKLYLKSDVAISVMESMDQYLNCCQDLNEEVTRLAKIYPYFMKSYLMHPRNVEGWDEMEERHSGFFQQLRLTKKL</sequence>
<evidence type="ECO:0000259" key="4">
    <source>
        <dbReference type="Pfam" id="PF17177"/>
    </source>
</evidence>
<dbReference type="AlphaFoldDB" id="A0A1Q3AGK4"/>
<dbReference type="Gene3D" id="1.25.40.10">
    <property type="entry name" value="Tetratricopeptide repeat domain"/>
    <property type="match status" value="3"/>
</dbReference>
<organism evidence="5 6">
    <name type="scientific">Zygosaccharomyces rouxii</name>
    <dbReference type="NCBI Taxonomy" id="4956"/>
    <lineage>
        <taxon>Eukaryota</taxon>
        <taxon>Fungi</taxon>
        <taxon>Dikarya</taxon>
        <taxon>Ascomycota</taxon>
        <taxon>Saccharomycotina</taxon>
        <taxon>Saccharomycetes</taxon>
        <taxon>Saccharomycetales</taxon>
        <taxon>Saccharomycetaceae</taxon>
        <taxon>Zygosaccharomyces</taxon>
    </lineage>
</organism>
<reference evidence="5 6" key="1">
    <citation type="submission" date="2016-08" db="EMBL/GenBank/DDBJ databases">
        <title>Draft genome sequence of allopolyploid Zygosaccharomyces rouxii.</title>
        <authorList>
            <person name="Watanabe J."/>
            <person name="Uehara K."/>
            <person name="Mogi Y."/>
            <person name="Tsukioka Y."/>
        </authorList>
    </citation>
    <scope>NUCLEOTIDE SEQUENCE [LARGE SCALE GENOMIC DNA]</scope>
    <source>
        <strain evidence="5 6">NBRC 110957</strain>
    </source>
</reference>
<dbReference type="GO" id="GO:0005739">
    <property type="term" value="C:mitochondrion"/>
    <property type="evidence" value="ECO:0007669"/>
    <property type="project" value="UniProtKB-SubCell"/>
</dbReference>
<dbReference type="PANTHER" id="PTHR47939:SF13">
    <property type="entry name" value="OS03G0201400 PROTEIN"/>
    <property type="match status" value="1"/>
</dbReference>
<name>A0A1Q3AGK4_ZYGRO</name>
<feature type="domain" description="PROP1-like PPR" evidence="4">
    <location>
        <begin position="345"/>
        <end position="451"/>
    </location>
</feature>
<evidence type="ECO:0000313" key="6">
    <source>
        <dbReference type="Proteomes" id="UP000187013"/>
    </source>
</evidence>
<evidence type="ECO:0000256" key="2">
    <source>
        <dbReference type="ARBA" id="ARBA00022737"/>
    </source>
</evidence>
<gene>
    <name evidence="5" type="ORF">ZYGR_0AS01130</name>
</gene>
<dbReference type="InterPro" id="IPR050667">
    <property type="entry name" value="PPR-containing_protein"/>
</dbReference>
<dbReference type="Pfam" id="PF17177">
    <property type="entry name" value="PPR_long"/>
    <property type="match status" value="1"/>
</dbReference>
<keyword evidence="2" id="KW-0677">Repeat</keyword>
<protein>
    <recommendedName>
        <fullName evidence="4">PROP1-like PPR domain-containing protein</fullName>
    </recommendedName>
</protein>
<comment type="caution">
    <text evidence="5">The sequence shown here is derived from an EMBL/GenBank/DDBJ whole genome shotgun (WGS) entry which is preliminary data.</text>
</comment>
<dbReference type="InterPro" id="IPR033443">
    <property type="entry name" value="PROP1-like_PPR_dom"/>
</dbReference>
<feature type="repeat" description="PPR" evidence="3">
    <location>
        <begin position="399"/>
        <end position="433"/>
    </location>
</feature>
<dbReference type="NCBIfam" id="TIGR00756">
    <property type="entry name" value="PPR"/>
    <property type="match status" value="1"/>
</dbReference>
<dbReference type="PROSITE" id="PS51375">
    <property type="entry name" value="PPR"/>
    <property type="match status" value="1"/>
</dbReference>
<evidence type="ECO:0000256" key="1">
    <source>
        <dbReference type="ARBA" id="ARBA00004173"/>
    </source>
</evidence>
<dbReference type="PANTHER" id="PTHR47939">
    <property type="entry name" value="MEMBRANE-ASSOCIATED SALT-INDUCIBLE PROTEIN-LIKE"/>
    <property type="match status" value="1"/>
</dbReference>
<dbReference type="InterPro" id="IPR002885">
    <property type="entry name" value="PPR_rpt"/>
</dbReference>